<name>A0A365MVD9_GIBIN</name>
<accession>A0A365MVD9</accession>
<reference evidence="3 4" key="1">
    <citation type="submission" date="2017-12" db="EMBL/GenBank/DDBJ databases">
        <title>Genome sequence of the mycotoxigenic crop pathogen Fusarium proliferatum, strain ITEM 2341 from Date Palm.</title>
        <authorList>
            <person name="Almiman B.F."/>
            <person name="Shittu T.A."/>
            <person name="Muthumeenakshi S."/>
            <person name="Baroncelli R."/>
            <person name="Sreenivasaprasada S."/>
        </authorList>
    </citation>
    <scope>NUCLEOTIDE SEQUENCE [LARGE SCALE GENOMIC DNA]</scope>
    <source>
        <strain evidence="3 4">ITEM 2341</strain>
    </source>
</reference>
<dbReference type="AlphaFoldDB" id="A0A365MVD9"/>
<keyword evidence="2" id="KW-0472">Membrane</keyword>
<comment type="caution">
    <text evidence="3">The sequence shown here is derived from an EMBL/GenBank/DDBJ whole genome shotgun (WGS) entry which is preliminary data.</text>
</comment>
<feature type="transmembrane region" description="Helical" evidence="2">
    <location>
        <begin position="1069"/>
        <end position="1091"/>
    </location>
</feature>
<evidence type="ECO:0000313" key="3">
    <source>
        <dbReference type="EMBL" id="RBA12348.1"/>
    </source>
</evidence>
<sequence length="1101" mass="125118">MQPQPEPLEPPGATQVPRKLPAVRGAFQRFTAATLDWTTEWSQTDEWAKKYCSKTHAVALTEDNALVEQLRIGTGEEFEEDVLTFFQSNLSSRVLKGQAKRVKSFCDNAYHFLDTAVPEDINTVNSQDPTAWVSDRDWYPQGNFGRVLNRRELYAVLGKKPFIRSGQQVEIGPPRRIYVNKPDGASVMAIIRTTPPSQVPGFQELLANYITASPKPVIRSREMELYDEDDAFRNQPYLVEAVYSVVATGRSDKYWAAACLNDDFFDNTDDQRLSSEDDTEHVAGSTDPITFKEEGKTESPRGYALAALASIVLKVADYHKDIQDRFEASLNRHQSSWRNGPFESAAFEQIQDWGKRYVEVLDIVIQYNARIIEKLEHFLSYHLVISSDGLPQHSLWQSVHSEERASQSLNDIIASLYSLRDIDGELRRFLKTCTEARRDRKDDHVKEQANRAKKNQRITFAAFVYYSLSCPLESTLALETSGEQSGFGSVASVATVQDRGPFDHERDMASIVESLPKPEPPRESYKFPTIGGYLERVKAATLERVKTAAIDRVTTATLEWGDWYESDEWRKRFGNKVMIIPMDENKAYLEVLHATGLKIDEIAAFMTPYPSSPRWERRVLVVEGFCEGADFTLRNFVPDDATSSRLQDTQEPKAWVSDRNLIHPRNGQSRRAYGRIVNNVELYEIVQQKRFCEDSPEKVPGSSRRIYISNPNGVSILALLRTAPASHVSGFRKLFAGYLDPYPIADLSLSDANWWGAANFVISFNLPFFAIGTKDNQDSRTLSGNQYLRARYDLDFLYLRGETAATRQQDSTSFHERAVLHEAVYSLVITGRSERYWTAICLDDDFFEEEPRLAEEEILEASEDPIIIQAELKATGTTRSPRAYALASLEKELEKIVEYHGNVQDWFSKGLDRYTNIARGDDSQGVESQQIQHWEKRFPDLLDRVINFNSNIANKVNGFLVGYIMLGQKEILQGPLWQGLQGDYGALGSLRGIKSSFSQLSDIDGHLRMLKEKEKVFRRERENYHAKERQKRDKRMQQITIAAFVLAILNLIAQVYAGKPDSQDSSSTPGYLTLVIIFNLICQEAMGALCIKTTKCSEFCQ</sequence>
<keyword evidence="2" id="KW-0812">Transmembrane</keyword>
<gene>
    <name evidence="3" type="ORF">FPRO05_03798</name>
</gene>
<evidence type="ECO:0000313" key="4">
    <source>
        <dbReference type="Proteomes" id="UP000251714"/>
    </source>
</evidence>
<organism evidence="3 4">
    <name type="scientific">Gibberella intermedia</name>
    <name type="common">Bulb rot disease fungus</name>
    <name type="synonym">Fusarium proliferatum</name>
    <dbReference type="NCBI Taxonomy" id="948311"/>
    <lineage>
        <taxon>Eukaryota</taxon>
        <taxon>Fungi</taxon>
        <taxon>Dikarya</taxon>
        <taxon>Ascomycota</taxon>
        <taxon>Pezizomycotina</taxon>
        <taxon>Sordariomycetes</taxon>
        <taxon>Hypocreomycetidae</taxon>
        <taxon>Hypocreales</taxon>
        <taxon>Nectriaceae</taxon>
        <taxon>Fusarium</taxon>
        <taxon>Fusarium fujikuroi species complex</taxon>
    </lineage>
</organism>
<feature type="transmembrane region" description="Helical" evidence="2">
    <location>
        <begin position="754"/>
        <end position="772"/>
    </location>
</feature>
<evidence type="ECO:0000256" key="1">
    <source>
        <dbReference type="SAM" id="MobiDB-lite"/>
    </source>
</evidence>
<dbReference type="Proteomes" id="UP000251714">
    <property type="component" value="Unassembled WGS sequence"/>
</dbReference>
<evidence type="ECO:0000256" key="2">
    <source>
        <dbReference type="SAM" id="Phobius"/>
    </source>
</evidence>
<proteinExistence type="predicted"/>
<protein>
    <submittedName>
        <fullName evidence="3">Uncharacterized protein</fullName>
    </submittedName>
</protein>
<dbReference type="EMBL" id="PKMI01000039">
    <property type="protein sequence ID" value="RBA12348.1"/>
    <property type="molecule type" value="Genomic_DNA"/>
</dbReference>
<keyword evidence="2" id="KW-1133">Transmembrane helix</keyword>
<feature type="transmembrane region" description="Helical" evidence="2">
    <location>
        <begin position="1039"/>
        <end position="1057"/>
    </location>
</feature>
<feature type="region of interest" description="Disordered" evidence="1">
    <location>
        <begin position="271"/>
        <end position="296"/>
    </location>
</feature>